<keyword evidence="2" id="KW-0732">Signal</keyword>
<feature type="chain" id="PRO_5002306287" evidence="2">
    <location>
        <begin position="27"/>
        <end position="167"/>
    </location>
</feature>
<dbReference type="KEGG" id="fil:BN1229_v1_2700"/>
<dbReference type="AlphaFoldDB" id="A0A0D6JIL5"/>
<reference evidence="4" key="1">
    <citation type="submission" date="2015-02" db="EMBL/GenBank/DDBJ databases">
        <authorList>
            <person name="Chooi Y.-H."/>
        </authorList>
    </citation>
    <scope>NUCLEOTIDE SEQUENCE [LARGE SCALE GENOMIC DNA]</scope>
    <source>
        <strain evidence="4">strain Y</strain>
    </source>
</reference>
<protein>
    <submittedName>
        <fullName evidence="3">Uncharacterized protein</fullName>
    </submittedName>
</protein>
<gene>
    <name evidence="3" type="ORF">YBN1229_v1_3214</name>
</gene>
<evidence type="ECO:0000256" key="1">
    <source>
        <dbReference type="SAM" id="MobiDB-lite"/>
    </source>
</evidence>
<dbReference type="KEGG" id="fiy:BN1229_v1_3214"/>
<sequence length="167" mass="17134">MDSISPFKLAVCVSVLGLSVTTSAFADTPPPPANAGTLTCTIPADAEAQRKLPEGATALSCEYEALSGPGGRFDGVIKRISSDKEAEPKVILSWAVLAPTPDVELKDLEGQYMGTLNSTSSSPDGTAAGLRGGANDTIELRPVSDPLSPSSEPAISVLELALHSIKA</sequence>
<dbReference type="Pfam" id="PF06186">
    <property type="entry name" value="DUF992"/>
    <property type="match status" value="1"/>
</dbReference>
<evidence type="ECO:0000256" key="2">
    <source>
        <dbReference type="SAM" id="SignalP"/>
    </source>
</evidence>
<dbReference type="OrthoDB" id="7362478at2"/>
<organism evidence="3 4">
    <name type="scientific">Candidatus Filomicrobium marinum</name>
    <dbReference type="NCBI Taxonomy" id="1608628"/>
    <lineage>
        <taxon>Bacteria</taxon>
        <taxon>Pseudomonadati</taxon>
        <taxon>Pseudomonadota</taxon>
        <taxon>Alphaproteobacteria</taxon>
        <taxon>Hyphomicrobiales</taxon>
        <taxon>Hyphomicrobiaceae</taxon>
        <taxon>Filomicrobium</taxon>
    </lineage>
</organism>
<evidence type="ECO:0000313" key="3">
    <source>
        <dbReference type="EMBL" id="CPR21781.1"/>
    </source>
</evidence>
<dbReference type="RefSeq" id="WP_046478526.1">
    <property type="nucleotide sequence ID" value="NZ_LN829118.1"/>
</dbReference>
<dbReference type="InterPro" id="IPR009333">
    <property type="entry name" value="DUF992"/>
</dbReference>
<feature type="region of interest" description="Disordered" evidence="1">
    <location>
        <begin position="116"/>
        <end position="151"/>
    </location>
</feature>
<proteinExistence type="predicted"/>
<dbReference type="Proteomes" id="UP000033187">
    <property type="component" value="Chromosome 1"/>
</dbReference>
<dbReference type="EMBL" id="LN829119">
    <property type="protein sequence ID" value="CPR21781.1"/>
    <property type="molecule type" value="Genomic_DNA"/>
</dbReference>
<keyword evidence="4" id="KW-1185">Reference proteome</keyword>
<name>A0A0D6JIL5_9HYPH</name>
<accession>A0A0D6JIL5</accession>
<evidence type="ECO:0000313" key="4">
    <source>
        <dbReference type="Proteomes" id="UP000033187"/>
    </source>
</evidence>
<feature type="signal peptide" evidence="2">
    <location>
        <begin position="1"/>
        <end position="26"/>
    </location>
</feature>